<sequence>MWFNRSFVYTRRVQGDLLFETDERGIAVKIYEGVVTTLEVILLLIKMTITFFYSMYQLAVPPEPKSVEGEIILITGAGHGMGREVALRFAKLGGTIVCIDINAAGNQETVDMIKANQGKAHRFECDVTDSAAVSALAERVRREVGEVTMLINNAGIMPCKPLAQHAEKEIRTMFEVNVLAHFWMLQAFLPSMMERNHGHIVAMSSMAGILGLRNLVPYCASKFAVRGMMEALHEEMREDAKDYSGVMREVVTYRLISKS</sequence>
<evidence type="ECO:0000313" key="2">
    <source>
        <dbReference type="Proteomes" id="UP001064048"/>
    </source>
</evidence>
<comment type="caution">
    <text evidence="1">The sequence shown here is derived from an EMBL/GenBank/DDBJ whole genome shotgun (WGS) entry which is preliminary data.</text>
</comment>
<reference evidence="1 2" key="1">
    <citation type="journal article" date="2022" name="Genome Biol. Evol.">
        <title>The Spruce Budworm Genome: Reconstructing the Evolutionary History of Antifreeze Proteins.</title>
        <authorList>
            <person name="Beliveau C."/>
            <person name="Gagne P."/>
            <person name="Picq S."/>
            <person name="Vernygora O."/>
            <person name="Keeling C.I."/>
            <person name="Pinkney K."/>
            <person name="Doucet D."/>
            <person name="Wen F."/>
            <person name="Johnston J.S."/>
            <person name="Maaroufi H."/>
            <person name="Boyle B."/>
            <person name="Laroche J."/>
            <person name="Dewar K."/>
            <person name="Juretic N."/>
            <person name="Blackburn G."/>
            <person name="Nisole A."/>
            <person name="Brunet B."/>
            <person name="Brandao M."/>
            <person name="Lumley L."/>
            <person name="Duan J."/>
            <person name="Quan G."/>
            <person name="Lucarotti C.J."/>
            <person name="Roe A.D."/>
            <person name="Sperling F.A.H."/>
            <person name="Levesque R.C."/>
            <person name="Cusson M."/>
        </authorList>
    </citation>
    <scope>NUCLEOTIDE SEQUENCE [LARGE SCALE GENOMIC DNA]</scope>
    <source>
        <strain evidence="1">Glfc:IPQL:Cfum</strain>
    </source>
</reference>
<keyword evidence="2" id="KW-1185">Reference proteome</keyword>
<gene>
    <name evidence="1" type="ORF">MSG28_011260</name>
</gene>
<proteinExistence type="predicted"/>
<name>A0ACC0KRE1_CHOFU</name>
<protein>
    <submittedName>
        <fullName evidence="1">Uncharacterized protein</fullName>
    </submittedName>
</protein>
<accession>A0ACC0KRE1</accession>
<dbReference type="EMBL" id="CM046118">
    <property type="protein sequence ID" value="KAI8438944.1"/>
    <property type="molecule type" value="Genomic_DNA"/>
</dbReference>
<evidence type="ECO:0000313" key="1">
    <source>
        <dbReference type="EMBL" id="KAI8438944.1"/>
    </source>
</evidence>
<organism evidence="1 2">
    <name type="scientific">Choristoneura fumiferana</name>
    <name type="common">Spruce budworm moth</name>
    <name type="synonym">Archips fumiferana</name>
    <dbReference type="NCBI Taxonomy" id="7141"/>
    <lineage>
        <taxon>Eukaryota</taxon>
        <taxon>Metazoa</taxon>
        <taxon>Ecdysozoa</taxon>
        <taxon>Arthropoda</taxon>
        <taxon>Hexapoda</taxon>
        <taxon>Insecta</taxon>
        <taxon>Pterygota</taxon>
        <taxon>Neoptera</taxon>
        <taxon>Endopterygota</taxon>
        <taxon>Lepidoptera</taxon>
        <taxon>Glossata</taxon>
        <taxon>Ditrysia</taxon>
        <taxon>Tortricoidea</taxon>
        <taxon>Tortricidae</taxon>
        <taxon>Tortricinae</taxon>
        <taxon>Choristoneura</taxon>
    </lineage>
</organism>
<dbReference type="Proteomes" id="UP001064048">
    <property type="component" value="Chromosome 18"/>
</dbReference>